<accession>A0ABR2VQB1</accession>
<keyword evidence="1" id="KW-1133">Transmembrane helix</keyword>
<evidence type="ECO:0000256" key="1">
    <source>
        <dbReference type="SAM" id="Phobius"/>
    </source>
</evidence>
<keyword evidence="4" id="KW-1185">Reference proteome</keyword>
<feature type="chain" id="PRO_5047482951" evidence="2">
    <location>
        <begin position="28"/>
        <end position="273"/>
    </location>
</feature>
<feature type="signal peptide" evidence="2">
    <location>
        <begin position="1"/>
        <end position="27"/>
    </location>
</feature>
<gene>
    <name evidence="3" type="ORF">K7432_013835</name>
</gene>
<evidence type="ECO:0000313" key="3">
    <source>
        <dbReference type="EMBL" id="KAK9693622.1"/>
    </source>
</evidence>
<sequence length="273" mass="30575">MSNIFRTKLLLARLCLGLLVLWVCVETKSMGEQKRSTPDTPSNNPLGLKANYQVAWLNTSTGQFGGNLTLFLPVTTSPTTHWSLKFLFADQYTKINEYWGDWTMERYKSGSYVILPVSGKEHIVESYCFNGQFIFNDTLDKVMLASLISPSSYILLLNPASTDEQEITLSTNDYTNTPLDTNTPSNSFGPYFRALRPLSKPNSSAIDANEFGDGTTIQTTPVGLYIYGIVFLIGAGVAGAGTYRRLRYRTEFRGLVETQKQQTNPFHRSILKN</sequence>
<feature type="transmembrane region" description="Helical" evidence="1">
    <location>
        <begin position="224"/>
        <end position="243"/>
    </location>
</feature>
<comment type="caution">
    <text evidence="3">The sequence shown here is derived from an EMBL/GenBank/DDBJ whole genome shotgun (WGS) entry which is preliminary data.</text>
</comment>
<dbReference type="EMBL" id="JASJQH010008310">
    <property type="protein sequence ID" value="KAK9693622.1"/>
    <property type="molecule type" value="Genomic_DNA"/>
</dbReference>
<keyword evidence="1" id="KW-0472">Membrane</keyword>
<name>A0ABR2VQB1_9FUNG</name>
<keyword evidence="1" id="KW-0812">Transmembrane</keyword>
<evidence type="ECO:0000256" key="2">
    <source>
        <dbReference type="SAM" id="SignalP"/>
    </source>
</evidence>
<evidence type="ECO:0000313" key="4">
    <source>
        <dbReference type="Proteomes" id="UP001479436"/>
    </source>
</evidence>
<protein>
    <submittedName>
        <fullName evidence="3">Uncharacterized protein</fullName>
    </submittedName>
</protein>
<dbReference type="Proteomes" id="UP001479436">
    <property type="component" value="Unassembled WGS sequence"/>
</dbReference>
<keyword evidence="2" id="KW-0732">Signal</keyword>
<proteinExistence type="predicted"/>
<organism evidence="3 4">
    <name type="scientific">Basidiobolus ranarum</name>
    <dbReference type="NCBI Taxonomy" id="34480"/>
    <lineage>
        <taxon>Eukaryota</taxon>
        <taxon>Fungi</taxon>
        <taxon>Fungi incertae sedis</taxon>
        <taxon>Zoopagomycota</taxon>
        <taxon>Entomophthoromycotina</taxon>
        <taxon>Basidiobolomycetes</taxon>
        <taxon>Basidiobolales</taxon>
        <taxon>Basidiobolaceae</taxon>
        <taxon>Basidiobolus</taxon>
    </lineage>
</organism>
<reference evidence="3 4" key="1">
    <citation type="submission" date="2023-04" db="EMBL/GenBank/DDBJ databases">
        <title>Genome of Basidiobolus ranarum AG-B5.</title>
        <authorList>
            <person name="Stajich J.E."/>
            <person name="Carter-House D."/>
            <person name="Gryganskyi A."/>
        </authorList>
    </citation>
    <scope>NUCLEOTIDE SEQUENCE [LARGE SCALE GENOMIC DNA]</scope>
    <source>
        <strain evidence="3 4">AG-B5</strain>
    </source>
</reference>